<dbReference type="Pfam" id="PF15280">
    <property type="entry name" value="BORA_N"/>
    <property type="match status" value="1"/>
</dbReference>
<keyword evidence="8" id="KW-1185">Reference proteome</keyword>
<dbReference type="GO" id="GO:0005634">
    <property type="term" value="C:nucleus"/>
    <property type="evidence" value="ECO:0007669"/>
    <property type="project" value="TreeGrafter"/>
</dbReference>
<accession>A0A8K0GGH4</accession>
<sequence>METKTNCDKNTPAKRTIQNILLEKAVQGKFTYPFVCDSPFRLLPLASTPPSRVGKIRNPFETQLTERLHQSVFSPSVFNMQSTKTEEKFKWTIEDISSLKPADIDETTVEQFELSHDPELEQTAQANIEKFFSEKHIVPSPFDAAVKRVALISESTSPMKSEKQTTNSVAQTVLTLPPILPKDVEDALKPYFSYTVDQQQDSNRNNSLYRRLFEYDEEQHSSSSVLTSPAPSCNLSPIEFSPLDENKMQTHRNFGSPQDVNHMAECNLSPIAMNLTETHVASSISVMRSNFSGHSGHMSIDTSLNLVPDMLNQMPSNNQSLAFESTHSPTPEVLSNSLVNWDMEYRHVSLESPKSQNSENEMDVSNSNTPKSKIFTSQRKKLSDSFLNIEHMDENKENAYDINNYVERRSTKSNVFVRNDTTDGGYHTGNGLTMIEESWNSSHLYASTPTKSKNC</sequence>
<dbReference type="Proteomes" id="UP000801492">
    <property type="component" value="Unassembled WGS sequence"/>
</dbReference>
<comment type="similarity">
    <text evidence="1">Belongs to the BORA family.</text>
</comment>
<dbReference type="PANTHER" id="PTHR14728:SF2">
    <property type="entry name" value="PROTEIN AURORA BOREALIS"/>
    <property type="match status" value="1"/>
</dbReference>
<feature type="region of interest" description="Disordered" evidence="6">
    <location>
        <begin position="350"/>
        <end position="375"/>
    </location>
</feature>
<dbReference type="GO" id="GO:0019901">
    <property type="term" value="F:protein kinase binding"/>
    <property type="evidence" value="ECO:0007669"/>
    <property type="project" value="TreeGrafter"/>
</dbReference>
<keyword evidence="5" id="KW-0131">Cell cycle</keyword>
<dbReference type="GO" id="GO:0051301">
    <property type="term" value="P:cell division"/>
    <property type="evidence" value="ECO:0007669"/>
    <property type="project" value="UniProtKB-KW"/>
</dbReference>
<evidence type="ECO:0000313" key="8">
    <source>
        <dbReference type="Proteomes" id="UP000801492"/>
    </source>
</evidence>
<evidence type="ECO:0000313" key="7">
    <source>
        <dbReference type="EMBL" id="KAF2903780.1"/>
    </source>
</evidence>
<dbReference type="GO" id="GO:0007088">
    <property type="term" value="P:regulation of mitotic nuclear division"/>
    <property type="evidence" value="ECO:0007669"/>
    <property type="project" value="TreeGrafter"/>
</dbReference>
<evidence type="ECO:0000256" key="4">
    <source>
        <dbReference type="ARBA" id="ARBA00022776"/>
    </source>
</evidence>
<proteinExistence type="inferred from homology"/>
<dbReference type="InterPro" id="IPR023252">
    <property type="entry name" value="Aurora_borealis_protein"/>
</dbReference>
<dbReference type="OrthoDB" id="10020858at2759"/>
<dbReference type="EMBL" id="VTPC01000932">
    <property type="protein sequence ID" value="KAF2903780.1"/>
    <property type="molecule type" value="Genomic_DNA"/>
</dbReference>
<dbReference type="PANTHER" id="PTHR14728">
    <property type="entry name" value="PROTEIN AURORA BOREALIS"/>
    <property type="match status" value="1"/>
</dbReference>
<keyword evidence="4" id="KW-0498">Mitosis</keyword>
<keyword evidence="3" id="KW-0132">Cell division</keyword>
<evidence type="ECO:0000256" key="3">
    <source>
        <dbReference type="ARBA" id="ARBA00022618"/>
    </source>
</evidence>
<dbReference type="PRINTS" id="PR02038">
    <property type="entry name" value="AURORABORA"/>
</dbReference>
<evidence type="ECO:0000256" key="6">
    <source>
        <dbReference type="SAM" id="MobiDB-lite"/>
    </source>
</evidence>
<comment type="caution">
    <text evidence="7">The sequence shown here is derived from an EMBL/GenBank/DDBJ whole genome shotgun (WGS) entry which is preliminary data.</text>
</comment>
<evidence type="ECO:0000256" key="2">
    <source>
        <dbReference type="ARBA" id="ARBA00020055"/>
    </source>
</evidence>
<name>A0A8K0GGH4_IGNLU</name>
<evidence type="ECO:0000256" key="5">
    <source>
        <dbReference type="ARBA" id="ARBA00023306"/>
    </source>
</evidence>
<protein>
    <recommendedName>
        <fullName evidence="2">Protein aurora borealis</fullName>
    </recommendedName>
</protein>
<feature type="compositionally biased region" description="Polar residues" evidence="6">
    <location>
        <begin position="352"/>
        <end position="375"/>
    </location>
</feature>
<gene>
    <name evidence="7" type="ORF">ILUMI_02386</name>
</gene>
<dbReference type="GO" id="GO:0060236">
    <property type="term" value="P:regulation of mitotic spindle organization"/>
    <property type="evidence" value="ECO:0007669"/>
    <property type="project" value="TreeGrafter"/>
</dbReference>
<evidence type="ECO:0000256" key="1">
    <source>
        <dbReference type="ARBA" id="ARBA00010963"/>
    </source>
</evidence>
<reference evidence="7" key="1">
    <citation type="submission" date="2019-08" db="EMBL/GenBank/DDBJ databases">
        <title>The genome of the North American firefly Photinus pyralis.</title>
        <authorList>
            <consortium name="Photinus pyralis genome working group"/>
            <person name="Fallon T.R."/>
            <person name="Sander Lower S.E."/>
            <person name="Weng J.-K."/>
        </authorList>
    </citation>
    <scope>NUCLEOTIDE SEQUENCE</scope>
    <source>
        <strain evidence="7">TRF0915ILg1</strain>
        <tissue evidence="7">Whole body</tissue>
    </source>
</reference>
<dbReference type="GO" id="GO:0005737">
    <property type="term" value="C:cytoplasm"/>
    <property type="evidence" value="ECO:0007669"/>
    <property type="project" value="TreeGrafter"/>
</dbReference>
<dbReference type="AlphaFoldDB" id="A0A8K0GGH4"/>
<organism evidence="7 8">
    <name type="scientific">Ignelater luminosus</name>
    <name type="common">Cucubano</name>
    <name type="synonym">Pyrophorus luminosus</name>
    <dbReference type="NCBI Taxonomy" id="2038154"/>
    <lineage>
        <taxon>Eukaryota</taxon>
        <taxon>Metazoa</taxon>
        <taxon>Ecdysozoa</taxon>
        <taxon>Arthropoda</taxon>
        <taxon>Hexapoda</taxon>
        <taxon>Insecta</taxon>
        <taxon>Pterygota</taxon>
        <taxon>Neoptera</taxon>
        <taxon>Endopterygota</taxon>
        <taxon>Coleoptera</taxon>
        <taxon>Polyphaga</taxon>
        <taxon>Elateriformia</taxon>
        <taxon>Elateroidea</taxon>
        <taxon>Elateridae</taxon>
        <taxon>Agrypninae</taxon>
        <taxon>Pyrophorini</taxon>
        <taxon>Ignelater</taxon>
    </lineage>
</organism>